<dbReference type="PANTHER" id="PTHR42912">
    <property type="entry name" value="METHYLTRANSFERASE"/>
    <property type="match status" value="1"/>
</dbReference>
<dbReference type="SUPFAM" id="SSF53335">
    <property type="entry name" value="S-adenosyl-L-methionine-dependent methyltransferases"/>
    <property type="match status" value="1"/>
</dbReference>
<dbReference type="InterPro" id="IPR050508">
    <property type="entry name" value="Methyltransf_Superfamily"/>
</dbReference>
<name>A0ABQ7H8H7_DUNSA</name>
<sequence>MGQRCTYVSTYVCIFRTLNHLDECSLSFINVNEHVFRIQGENLIIQGCAAMRYTGRSCSTHKRNLPCCSDALQARRHRVVCHNSTRSCSDGQASRRRLVLSLPAFVHNVSINAPPALATLESSTSSSSQLRDDREMRGAPSSSVEKDYDRFAATYDDLDGGSAAGVLGFDDLREELLQKAQGNVLEIAVGTGLNLKHYSFGAGRVEALTGVDISNGMLSQASARIARDPQLKHARISLQQADATQLPLPSASFDSVVDTFSLCVIPEPLPALREMARVLRPGGRVLLLEHARSDNPILGAYQDISASAVAATAKGCVWNQDVPALLKAAGLRPTRLQRYTAGTIMMVEAQVGNSM</sequence>
<comment type="caution">
    <text evidence="3">The sequence shown here is derived from an EMBL/GenBank/DDBJ whole genome shotgun (WGS) entry which is preliminary data.</text>
</comment>
<evidence type="ECO:0000259" key="2">
    <source>
        <dbReference type="Pfam" id="PF08241"/>
    </source>
</evidence>
<dbReference type="Pfam" id="PF08241">
    <property type="entry name" value="Methyltransf_11"/>
    <property type="match status" value="1"/>
</dbReference>
<reference evidence="3" key="1">
    <citation type="submission" date="2017-08" db="EMBL/GenBank/DDBJ databases">
        <authorList>
            <person name="Polle J.E."/>
            <person name="Barry K."/>
            <person name="Cushman J."/>
            <person name="Schmutz J."/>
            <person name="Tran D."/>
            <person name="Hathwaick L.T."/>
            <person name="Yim W.C."/>
            <person name="Jenkins J."/>
            <person name="Mckie-Krisberg Z.M."/>
            <person name="Prochnik S."/>
            <person name="Lindquist E."/>
            <person name="Dockter R.B."/>
            <person name="Adam C."/>
            <person name="Molina H."/>
            <person name="Bunkerborg J."/>
            <person name="Jin E."/>
            <person name="Buchheim M."/>
            <person name="Magnuson J."/>
        </authorList>
    </citation>
    <scope>NUCLEOTIDE SEQUENCE</scope>
    <source>
        <strain evidence="3">CCAP 19/18</strain>
    </source>
</reference>
<dbReference type="Proteomes" id="UP000815325">
    <property type="component" value="Unassembled WGS sequence"/>
</dbReference>
<evidence type="ECO:0000313" key="3">
    <source>
        <dbReference type="EMBL" id="KAF5843166.1"/>
    </source>
</evidence>
<feature type="region of interest" description="Disordered" evidence="1">
    <location>
        <begin position="120"/>
        <end position="144"/>
    </location>
</feature>
<dbReference type="InterPro" id="IPR029063">
    <property type="entry name" value="SAM-dependent_MTases_sf"/>
</dbReference>
<keyword evidence="4" id="KW-1185">Reference proteome</keyword>
<evidence type="ECO:0000313" key="4">
    <source>
        <dbReference type="Proteomes" id="UP000815325"/>
    </source>
</evidence>
<dbReference type="EMBL" id="MU069447">
    <property type="protein sequence ID" value="KAF5843166.1"/>
    <property type="molecule type" value="Genomic_DNA"/>
</dbReference>
<proteinExistence type="predicted"/>
<gene>
    <name evidence="3" type="ORF">DUNSADRAFT_1593</name>
</gene>
<accession>A0ABQ7H8H7</accession>
<dbReference type="GO" id="GO:0032259">
    <property type="term" value="P:methylation"/>
    <property type="evidence" value="ECO:0007669"/>
    <property type="project" value="UniProtKB-KW"/>
</dbReference>
<organism evidence="3 4">
    <name type="scientific">Dunaliella salina</name>
    <name type="common">Green alga</name>
    <name type="synonym">Protococcus salinus</name>
    <dbReference type="NCBI Taxonomy" id="3046"/>
    <lineage>
        <taxon>Eukaryota</taxon>
        <taxon>Viridiplantae</taxon>
        <taxon>Chlorophyta</taxon>
        <taxon>core chlorophytes</taxon>
        <taxon>Chlorophyceae</taxon>
        <taxon>CS clade</taxon>
        <taxon>Chlamydomonadales</taxon>
        <taxon>Dunaliellaceae</taxon>
        <taxon>Dunaliella</taxon>
    </lineage>
</organism>
<dbReference type="CDD" id="cd02440">
    <property type="entry name" value="AdoMet_MTases"/>
    <property type="match status" value="1"/>
</dbReference>
<feature type="domain" description="Methyltransferase type 11" evidence="2">
    <location>
        <begin position="185"/>
        <end position="286"/>
    </location>
</feature>
<dbReference type="PANTHER" id="PTHR42912:SF96">
    <property type="entry name" value="METHYLTRANSFERASE DOMAIN-CONTAINING PROTEIN"/>
    <property type="match status" value="1"/>
</dbReference>
<evidence type="ECO:0000256" key="1">
    <source>
        <dbReference type="SAM" id="MobiDB-lite"/>
    </source>
</evidence>
<keyword evidence="3" id="KW-0489">Methyltransferase</keyword>
<dbReference type="Gene3D" id="3.40.50.150">
    <property type="entry name" value="Vaccinia Virus protein VP39"/>
    <property type="match status" value="1"/>
</dbReference>
<dbReference type="InterPro" id="IPR013216">
    <property type="entry name" value="Methyltransf_11"/>
</dbReference>
<protein>
    <submittedName>
        <fullName evidence="3">S-adenosyl-L-methionine-dependent methyltransferase</fullName>
    </submittedName>
</protein>
<keyword evidence="3" id="KW-0808">Transferase</keyword>
<dbReference type="GO" id="GO:0008168">
    <property type="term" value="F:methyltransferase activity"/>
    <property type="evidence" value="ECO:0007669"/>
    <property type="project" value="UniProtKB-KW"/>
</dbReference>